<dbReference type="Gene3D" id="1.10.3720.10">
    <property type="entry name" value="MetI-like"/>
    <property type="match status" value="1"/>
</dbReference>
<dbReference type="PANTHER" id="PTHR43744:SF9">
    <property type="entry name" value="POLYGALACTURONAN_RHAMNOGALACTURONAN TRANSPORT SYSTEM PERMEASE PROTEIN YTCP"/>
    <property type="match status" value="1"/>
</dbReference>
<keyword evidence="6 7" id="KW-0472">Membrane</keyword>
<keyword evidence="2 7" id="KW-0813">Transport</keyword>
<dbReference type="AlphaFoldDB" id="A0A4R1QLY2"/>
<dbReference type="OrthoDB" id="9810086at2"/>
<comment type="subcellular location">
    <subcellularLocation>
        <location evidence="1 7">Cell membrane</location>
        <topology evidence="1 7">Multi-pass membrane protein</topology>
    </subcellularLocation>
</comment>
<dbReference type="PROSITE" id="PS50928">
    <property type="entry name" value="ABC_TM1"/>
    <property type="match status" value="1"/>
</dbReference>
<evidence type="ECO:0000259" key="8">
    <source>
        <dbReference type="PROSITE" id="PS50928"/>
    </source>
</evidence>
<dbReference type="GO" id="GO:0005886">
    <property type="term" value="C:plasma membrane"/>
    <property type="evidence" value="ECO:0007669"/>
    <property type="project" value="UniProtKB-SubCell"/>
</dbReference>
<evidence type="ECO:0000256" key="2">
    <source>
        <dbReference type="ARBA" id="ARBA00022448"/>
    </source>
</evidence>
<accession>A0A4R1QLY2</accession>
<evidence type="ECO:0000313" key="9">
    <source>
        <dbReference type="EMBL" id="TCL54227.1"/>
    </source>
</evidence>
<dbReference type="InterPro" id="IPR000515">
    <property type="entry name" value="MetI-like"/>
</dbReference>
<dbReference type="EMBL" id="SLUN01000066">
    <property type="protein sequence ID" value="TCL54227.1"/>
    <property type="molecule type" value="Genomic_DNA"/>
</dbReference>
<dbReference type="RefSeq" id="WP_132018143.1">
    <property type="nucleotide sequence ID" value="NZ_SLUN01000066.1"/>
</dbReference>
<feature type="transmembrane region" description="Helical" evidence="7">
    <location>
        <begin position="257"/>
        <end position="276"/>
    </location>
</feature>
<dbReference type="GO" id="GO:0055085">
    <property type="term" value="P:transmembrane transport"/>
    <property type="evidence" value="ECO:0007669"/>
    <property type="project" value="InterPro"/>
</dbReference>
<sequence>MNTRNSEKIFDRIVLSIILFTVILCILPFFHVAAISLSSNSAIIKGKVWLFPVEVSLQTYLDIFRDQYMTGSLFFTVQLTILYTIISMFMTTIAAFPLTQKRLLGRKIFLFLIIFTMFFSGGIIPDYLLVKNLHLTNTIWALILPGMISCFNLIILKTFFNSIPESLLESARLDGCSDLGVLFKIVLPLSTPVLATLGLFYAVSKWNSFQDALFYITEPKLYPIQLKLYQIVQNSLAVDMAVKEGSGTTTNQLPESLKSACVMFATIPIVLVYPWLQRYFVKGVMIGAIKG</sequence>
<dbReference type="CDD" id="cd06261">
    <property type="entry name" value="TM_PBP2"/>
    <property type="match status" value="1"/>
</dbReference>
<gene>
    <name evidence="9" type="ORF">EDC14_10663</name>
</gene>
<dbReference type="Proteomes" id="UP000295008">
    <property type="component" value="Unassembled WGS sequence"/>
</dbReference>
<evidence type="ECO:0000256" key="5">
    <source>
        <dbReference type="ARBA" id="ARBA00022989"/>
    </source>
</evidence>
<feature type="transmembrane region" description="Helical" evidence="7">
    <location>
        <begin position="108"/>
        <end position="127"/>
    </location>
</feature>
<feature type="transmembrane region" description="Helical" evidence="7">
    <location>
        <begin position="12"/>
        <end position="37"/>
    </location>
</feature>
<keyword evidence="10" id="KW-1185">Reference proteome</keyword>
<evidence type="ECO:0000256" key="4">
    <source>
        <dbReference type="ARBA" id="ARBA00022692"/>
    </source>
</evidence>
<keyword evidence="4 7" id="KW-0812">Transmembrane</keyword>
<feature type="transmembrane region" description="Helical" evidence="7">
    <location>
        <begin position="139"/>
        <end position="160"/>
    </location>
</feature>
<evidence type="ECO:0000256" key="3">
    <source>
        <dbReference type="ARBA" id="ARBA00022475"/>
    </source>
</evidence>
<comment type="caution">
    <text evidence="9">The sequence shown here is derived from an EMBL/GenBank/DDBJ whole genome shotgun (WGS) entry which is preliminary data.</text>
</comment>
<feature type="transmembrane region" description="Helical" evidence="7">
    <location>
        <begin position="73"/>
        <end position="96"/>
    </location>
</feature>
<keyword evidence="3" id="KW-1003">Cell membrane</keyword>
<feature type="transmembrane region" description="Helical" evidence="7">
    <location>
        <begin position="181"/>
        <end position="203"/>
    </location>
</feature>
<evidence type="ECO:0000313" key="10">
    <source>
        <dbReference type="Proteomes" id="UP000295008"/>
    </source>
</evidence>
<protein>
    <submittedName>
        <fullName evidence="9">Carbohydrate ABC transporter membrane protein 2 (CUT1 family)</fullName>
    </submittedName>
</protein>
<organism evidence="9 10">
    <name type="scientific">Hydrogenispora ethanolica</name>
    <dbReference type="NCBI Taxonomy" id="1082276"/>
    <lineage>
        <taxon>Bacteria</taxon>
        <taxon>Bacillati</taxon>
        <taxon>Bacillota</taxon>
        <taxon>Hydrogenispora</taxon>
    </lineage>
</organism>
<dbReference type="InterPro" id="IPR035906">
    <property type="entry name" value="MetI-like_sf"/>
</dbReference>
<feature type="domain" description="ABC transmembrane type-1" evidence="8">
    <location>
        <begin position="73"/>
        <end position="274"/>
    </location>
</feature>
<evidence type="ECO:0000256" key="1">
    <source>
        <dbReference type="ARBA" id="ARBA00004651"/>
    </source>
</evidence>
<name>A0A4R1QLY2_HYDET</name>
<dbReference type="Pfam" id="PF00528">
    <property type="entry name" value="BPD_transp_1"/>
    <property type="match status" value="1"/>
</dbReference>
<evidence type="ECO:0000256" key="6">
    <source>
        <dbReference type="ARBA" id="ARBA00023136"/>
    </source>
</evidence>
<comment type="similarity">
    <text evidence="7">Belongs to the binding-protein-dependent transport system permease family.</text>
</comment>
<keyword evidence="5 7" id="KW-1133">Transmembrane helix</keyword>
<proteinExistence type="inferred from homology"/>
<dbReference type="PANTHER" id="PTHR43744">
    <property type="entry name" value="ABC TRANSPORTER PERMEASE PROTEIN MG189-RELATED-RELATED"/>
    <property type="match status" value="1"/>
</dbReference>
<evidence type="ECO:0000256" key="7">
    <source>
        <dbReference type="RuleBase" id="RU363032"/>
    </source>
</evidence>
<reference evidence="9 10" key="1">
    <citation type="submission" date="2019-03" db="EMBL/GenBank/DDBJ databases">
        <title>Genomic Encyclopedia of Type Strains, Phase IV (KMG-IV): sequencing the most valuable type-strain genomes for metagenomic binning, comparative biology and taxonomic classification.</title>
        <authorList>
            <person name="Goeker M."/>
        </authorList>
    </citation>
    <scope>NUCLEOTIDE SEQUENCE [LARGE SCALE GENOMIC DNA]</scope>
    <source>
        <strain evidence="9 10">LX-B</strain>
    </source>
</reference>
<dbReference type="SUPFAM" id="SSF161098">
    <property type="entry name" value="MetI-like"/>
    <property type="match status" value="1"/>
</dbReference>